<dbReference type="GO" id="GO:0005634">
    <property type="term" value="C:nucleus"/>
    <property type="evidence" value="ECO:0007669"/>
    <property type="project" value="TreeGrafter"/>
</dbReference>
<evidence type="ECO:0000256" key="3">
    <source>
        <dbReference type="ARBA" id="ARBA00023211"/>
    </source>
</evidence>
<gene>
    <name evidence="7" type="ORF">ABB37_01709</name>
</gene>
<dbReference type="GO" id="GO:0030145">
    <property type="term" value="F:manganese ion binding"/>
    <property type="evidence" value="ECO:0007669"/>
    <property type="project" value="TreeGrafter"/>
</dbReference>
<protein>
    <submittedName>
        <fullName evidence="7">Arginase</fullName>
    </submittedName>
</protein>
<comment type="similarity">
    <text evidence="4">Belongs to the arginase family.</text>
</comment>
<keyword evidence="6" id="KW-0732">Signal</keyword>
<keyword evidence="1" id="KW-0479">Metal-binding</keyword>
<feature type="chain" id="PRO_5005836037" evidence="6">
    <location>
        <begin position="32"/>
        <end position="372"/>
    </location>
</feature>
<dbReference type="PROSITE" id="PS51409">
    <property type="entry name" value="ARGINASE_2"/>
    <property type="match status" value="1"/>
</dbReference>
<feature type="region of interest" description="Disordered" evidence="5">
    <location>
        <begin position="29"/>
        <end position="55"/>
    </location>
</feature>
<evidence type="ECO:0000256" key="2">
    <source>
        <dbReference type="ARBA" id="ARBA00022801"/>
    </source>
</evidence>
<dbReference type="OMA" id="WQGGNNP"/>
<comment type="caution">
    <text evidence="7">The sequence shown here is derived from an EMBL/GenBank/DDBJ whole genome shotgun (WGS) entry which is preliminary data.</text>
</comment>
<dbReference type="GeneID" id="26902004"/>
<dbReference type="Gene3D" id="3.40.800.10">
    <property type="entry name" value="Ureohydrolase domain"/>
    <property type="match status" value="1"/>
</dbReference>
<dbReference type="Proteomes" id="UP000037923">
    <property type="component" value="Unassembled WGS sequence"/>
</dbReference>
<dbReference type="VEuPathDB" id="TriTrypDB:LpyrH10_02_6830"/>
<keyword evidence="2" id="KW-0378">Hydrolase</keyword>
<dbReference type="Pfam" id="PF00491">
    <property type="entry name" value="Arginase"/>
    <property type="match status" value="1"/>
</dbReference>
<dbReference type="PANTHER" id="PTHR43782">
    <property type="entry name" value="ARGINASE"/>
    <property type="match status" value="1"/>
</dbReference>
<evidence type="ECO:0000313" key="7">
    <source>
        <dbReference type="EMBL" id="KPA85397.1"/>
    </source>
</evidence>
<keyword evidence="3" id="KW-0464">Manganese</keyword>
<dbReference type="OrthoDB" id="9992747at2759"/>
<organism evidence="7 8">
    <name type="scientific">Leptomonas pyrrhocoris</name>
    <name type="common">Firebug parasite</name>
    <dbReference type="NCBI Taxonomy" id="157538"/>
    <lineage>
        <taxon>Eukaryota</taxon>
        <taxon>Discoba</taxon>
        <taxon>Euglenozoa</taxon>
        <taxon>Kinetoplastea</taxon>
        <taxon>Metakinetoplastina</taxon>
        <taxon>Trypanosomatida</taxon>
        <taxon>Trypanosomatidae</taxon>
        <taxon>Leishmaniinae</taxon>
        <taxon>Leptomonas</taxon>
    </lineage>
</organism>
<keyword evidence="8" id="KW-1185">Reference proteome</keyword>
<evidence type="ECO:0000256" key="4">
    <source>
        <dbReference type="PROSITE-ProRule" id="PRU00742"/>
    </source>
</evidence>
<dbReference type="SUPFAM" id="SSF52768">
    <property type="entry name" value="Arginase/deacetylase"/>
    <property type="match status" value="1"/>
</dbReference>
<evidence type="ECO:0000313" key="8">
    <source>
        <dbReference type="Proteomes" id="UP000037923"/>
    </source>
</evidence>
<feature type="signal peptide" evidence="6">
    <location>
        <begin position="1"/>
        <end position="31"/>
    </location>
</feature>
<evidence type="ECO:0000256" key="6">
    <source>
        <dbReference type="SAM" id="SignalP"/>
    </source>
</evidence>
<dbReference type="InterPro" id="IPR006035">
    <property type="entry name" value="Ureohydrolase"/>
</dbReference>
<dbReference type="GO" id="GO:0005829">
    <property type="term" value="C:cytosol"/>
    <property type="evidence" value="ECO:0007669"/>
    <property type="project" value="TreeGrafter"/>
</dbReference>
<dbReference type="AlphaFoldDB" id="A0A0M9G9D3"/>
<accession>A0A0M9G9D3</accession>
<reference evidence="7 8" key="1">
    <citation type="submission" date="2015-07" db="EMBL/GenBank/DDBJ databases">
        <title>High-quality genome of monoxenous trypanosomatid Leptomonas pyrrhocoris.</title>
        <authorList>
            <person name="Flegontov P."/>
            <person name="Butenko A."/>
            <person name="Firsov S."/>
            <person name="Vlcek C."/>
            <person name="Logacheva M.D."/>
            <person name="Field M."/>
            <person name="Filatov D."/>
            <person name="Flegontova O."/>
            <person name="Gerasimov E."/>
            <person name="Jackson A.P."/>
            <person name="Kelly S."/>
            <person name="Opperdoes F."/>
            <person name="O'Reilly A."/>
            <person name="Votypka J."/>
            <person name="Yurchenko V."/>
            <person name="Lukes J."/>
        </authorList>
    </citation>
    <scope>NUCLEOTIDE SEQUENCE [LARGE SCALE GENOMIC DNA]</scope>
    <source>
        <strain evidence="7">H10</strain>
    </source>
</reference>
<dbReference type="GO" id="GO:0004053">
    <property type="term" value="F:arginase activity"/>
    <property type="evidence" value="ECO:0007669"/>
    <property type="project" value="TreeGrafter"/>
</dbReference>
<dbReference type="CDD" id="cd09999">
    <property type="entry name" value="Arginase-like_1"/>
    <property type="match status" value="1"/>
</dbReference>
<evidence type="ECO:0000256" key="1">
    <source>
        <dbReference type="ARBA" id="ARBA00022723"/>
    </source>
</evidence>
<feature type="compositionally biased region" description="Low complexity" evidence="5">
    <location>
        <begin position="29"/>
        <end position="46"/>
    </location>
</feature>
<evidence type="ECO:0000256" key="5">
    <source>
        <dbReference type="SAM" id="MobiDB-lite"/>
    </source>
</evidence>
<dbReference type="EMBL" id="LGTL01000002">
    <property type="protein sequence ID" value="KPA85397.1"/>
    <property type="molecule type" value="Genomic_DNA"/>
</dbReference>
<name>A0A0M9G9D3_LEPPY</name>
<dbReference type="RefSeq" id="XP_015663836.1">
    <property type="nucleotide sequence ID" value="XM_015798316.1"/>
</dbReference>
<proteinExistence type="inferred from homology"/>
<dbReference type="PANTHER" id="PTHR43782:SF3">
    <property type="entry name" value="ARGINASE"/>
    <property type="match status" value="1"/>
</dbReference>
<dbReference type="InterPro" id="IPR023696">
    <property type="entry name" value="Ureohydrolase_dom_sf"/>
</dbReference>
<sequence>MRSFSAKAFSYARLIASSVTCLAAVTPTTTATSETTAPTSTSAAGTQHSSTTGTMSYNLHGPNPPPMLSAAAKTKEKKTLRLTYPSWQGGTLPLYHFGSQLLTALAPPTNGPVAQVTVTPPELTPLPLKKTKGINALPENVATMESAIAVCKQHNPDNIVVLGGDCFAELGPFSYLADKYKKEKFGLLWLDAHPDVLNSKDWCNAHTYPVGALMGKGDKEFVELVKSPIPGSRVMVAGMHHPSKRDQRHIDDYGVRVCGPDSIVNNGAAEVLKWIKDEGITHLAIHLDLDVLSDKYFRMLYFSDPDAPEGAHKGVPRGQLRFKHVTSLLKAVSAKTQVVGFGITELLPWDVYNFREFLKELPLVNPNYAAKL</sequence>